<dbReference type="GO" id="GO:0030674">
    <property type="term" value="F:protein-macromolecule adaptor activity"/>
    <property type="evidence" value="ECO:0007669"/>
    <property type="project" value="TreeGrafter"/>
</dbReference>
<evidence type="ECO:0000256" key="3">
    <source>
        <dbReference type="PROSITE-ProRule" id="PRU00221"/>
    </source>
</evidence>
<organism evidence="5 6">
    <name type="scientific">Allacma fusca</name>
    <dbReference type="NCBI Taxonomy" id="39272"/>
    <lineage>
        <taxon>Eukaryota</taxon>
        <taxon>Metazoa</taxon>
        <taxon>Ecdysozoa</taxon>
        <taxon>Arthropoda</taxon>
        <taxon>Hexapoda</taxon>
        <taxon>Collembola</taxon>
        <taxon>Symphypleona</taxon>
        <taxon>Sminthuridae</taxon>
        <taxon>Allacma</taxon>
    </lineage>
</organism>
<proteinExistence type="predicted"/>
<accession>A0A8J2LR57</accession>
<dbReference type="PANTHER" id="PTHR22852:SF0">
    <property type="entry name" value="DENTICLELESS PROTEIN HOMOLOG"/>
    <property type="match status" value="1"/>
</dbReference>
<feature type="repeat" description="WD" evidence="3">
    <location>
        <begin position="99"/>
        <end position="134"/>
    </location>
</feature>
<dbReference type="PROSITE" id="PS50082">
    <property type="entry name" value="WD_REPEATS_2"/>
    <property type="match status" value="3"/>
</dbReference>
<feature type="repeat" description="WD" evidence="3">
    <location>
        <begin position="200"/>
        <end position="227"/>
    </location>
</feature>
<dbReference type="InterPro" id="IPR001680">
    <property type="entry name" value="WD40_rpt"/>
</dbReference>
<dbReference type="GO" id="GO:0043161">
    <property type="term" value="P:proteasome-mediated ubiquitin-dependent protein catabolic process"/>
    <property type="evidence" value="ECO:0007669"/>
    <property type="project" value="TreeGrafter"/>
</dbReference>
<sequence length="612" mass="68515">MDSLPRTVLQRQLGFNCGSKKPALDTKKLLTRLQCADFDVGRVAENEDNLFDQIPIYDLKFCPVHFHPHFLAVTDELGYVSIVSAKVGLEEEDKIILKEQCHQNALFNMDWSPQTDGVLATCAGDQLVKVWDIKKDFGNLVTFKGHERTVKSVKFHPTHADCLISSGRDGTVRCWDVRAGESAVNVIRNAHGNCKDQVSVTDIVFNDENTVITCGAKDGVIKMWDLRKTYTGLKKMVPLLTFGWDNSPFEIKGYHSLCLDNCNNLYATTYHEVLKYNLSTEKSQSDPAHFIAPDAYNCYIKINTSPDGRFLLSGSTVSEVYMWDTWDASPEPFQVLKCSQPVVQMPACVAAFSPHDIMTIVSGNDEGRIHVWRTCFDDKVDPNVVTAAQNLSTENLDLISRHVERYPSNVFEANIREAEVSLLRCFGTNSFTSSSKCQRDKIQVSESVSNREIDMRSLLKDLPNFVMDGTHPSLPDVSKVSKRARKPCWLGGITRKIIIKNNQLVGKRPLPSTLTPQDLNTQEPQPQVKRIKLKLKIQQAQTPKTRSPTTRSPKTVTPNTRSKIKNPSTPISGGRGRRTSVDATTQGKSSPSQNILKYFSVDRPSMASSELI</sequence>
<feature type="compositionally biased region" description="Low complexity" evidence="4">
    <location>
        <begin position="542"/>
        <end position="558"/>
    </location>
</feature>
<feature type="compositionally biased region" description="Polar residues" evidence="4">
    <location>
        <begin position="581"/>
        <end position="595"/>
    </location>
</feature>
<evidence type="ECO:0000256" key="4">
    <source>
        <dbReference type="SAM" id="MobiDB-lite"/>
    </source>
</evidence>
<name>A0A8J2LR57_9HEXA</name>
<evidence type="ECO:0000256" key="1">
    <source>
        <dbReference type="ARBA" id="ARBA00022786"/>
    </source>
</evidence>
<dbReference type="PANTHER" id="PTHR22852">
    <property type="entry name" value="LETHAL 2 DENTICLELESS PROTEIN RETINOIC ACID-REGULATED NUCLEAR MATRIX-ASSOCIATED PROTEIN"/>
    <property type="match status" value="1"/>
</dbReference>
<evidence type="ECO:0000313" key="6">
    <source>
        <dbReference type="Proteomes" id="UP000708208"/>
    </source>
</evidence>
<dbReference type="PROSITE" id="PS00678">
    <property type="entry name" value="WD_REPEATS_1"/>
    <property type="match status" value="1"/>
</dbReference>
<comment type="pathway">
    <text evidence="2">Protein modification.</text>
</comment>
<evidence type="ECO:0000256" key="2">
    <source>
        <dbReference type="ARBA" id="ARBA00043952"/>
    </source>
</evidence>
<keyword evidence="1" id="KW-0833">Ubl conjugation pathway</keyword>
<keyword evidence="6" id="KW-1185">Reference proteome</keyword>
<dbReference type="InterPro" id="IPR051865">
    <property type="entry name" value="WD-repeat_CDT2_adapter"/>
</dbReference>
<gene>
    <name evidence="5" type="ORF">AFUS01_LOCUS45403</name>
</gene>
<feature type="compositionally biased region" description="Polar residues" evidence="4">
    <location>
        <begin position="512"/>
        <end position="525"/>
    </location>
</feature>
<dbReference type="OrthoDB" id="2096344at2759"/>
<dbReference type="EMBL" id="CAJVCH010570886">
    <property type="protein sequence ID" value="CAG7836126.1"/>
    <property type="molecule type" value="Genomic_DNA"/>
</dbReference>
<dbReference type="InterPro" id="IPR019775">
    <property type="entry name" value="WD40_repeat_CS"/>
</dbReference>
<protein>
    <recommendedName>
        <fullName evidence="7">Denticleless protein homolog</fullName>
    </recommendedName>
</protein>
<reference evidence="5" key="1">
    <citation type="submission" date="2021-06" db="EMBL/GenBank/DDBJ databases">
        <authorList>
            <person name="Hodson N. C."/>
            <person name="Mongue J. A."/>
            <person name="Jaron S. K."/>
        </authorList>
    </citation>
    <scope>NUCLEOTIDE SEQUENCE</scope>
</reference>
<feature type="region of interest" description="Disordered" evidence="4">
    <location>
        <begin position="536"/>
        <end position="597"/>
    </location>
</feature>
<dbReference type="PROSITE" id="PS50294">
    <property type="entry name" value="WD_REPEATS_REGION"/>
    <property type="match status" value="2"/>
</dbReference>
<evidence type="ECO:0000313" key="5">
    <source>
        <dbReference type="EMBL" id="CAG7836126.1"/>
    </source>
</evidence>
<feature type="repeat" description="WD" evidence="3">
    <location>
        <begin position="143"/>
        <end position="185"/>
    </location>
</feature>
<evidence type="ECO:0008006" key="7">
    <source>
        <dbReference type="Google" id="ProtNLM"/>
    </source>
</evidence>
<feature type="region of interest" description="Disordered" evidence="4">
    <location>
        <begin position="507"/>
        <end position="526"/>
    </location>
</feature>
<dbReference type="Proteomes" id="UP000708208">
    <property type="component" value="Unassembled WGS sequence"/>
</dbReference>
<dbReference type="SMART" id="SM00320">
    <property type="entry name" value="WD40"/>
    <property type="match status" value="5"/>
</dbReference>
<dbReference type="Pfam" id="PF00400">
    <property type="entry name" value="WD40"/>
    <property type="match status" value="3"/>
</dbReference>
<dbReference type="AlphaFoldDB" id="A0A8J2LR57"/>
<comment type="caution">
    <text evidence="5">The sequence shown here is derived from an EMBL/GenBank/DDBJ whole genome shotgun (WGS) entry which is preliminary data.</text>
</comment>
<dbReference type="GO" id="GO:0005634">
    <property type="term" value="C:nucleus"/>
    <property type="evidence" value="ECO:0007669"/>
    <property type="project" value="TreeGrafter"/>
</dbReference>
<keyword evidence="3" id="KW-0853">WD repeat</keyword>
<dbReference type="GO" id="GO:0007095">
    <property type="term" value="P:mitotic G2 DNA damage checkpoint signaling"/>
    <property type="evidence" value="ECO:0007669"/>
    <property type="project" value="TreeGrafter"/>
</dbReference>
<feature type="compositionally biased region" description="Polar residues" evidence="4">
    <location>
        <begin position="559"/>
        <end position="571"/>
    </location>
</feature>